<dbReference type="EMBL" id="JBFRCH010000044">
    <property type="protein sequence ID" value="MEX3937130.1"/>
    <property type="molecule type" value="Genomic_DNA"/>
</dbReference>
<name>A0ACC6UCB7_9BURK</name>
<dbReference type="Proteomes" id="UP001558850">
    <property type="component" value="Unassembled WGS sequence"/>
</dbReference>
<gene>
    <name evidence="1" type="ORF">AB4Y32_36230</name>
</gene>
<organism evidence="1 2">
    <name type="scientific">Paraburkholderia phymatum</name>
    <dbReference type="NCBI Taxonomy" id="148447"/>
    <lineage>
        <taxon>Bacteria</taxon>
        <taxon>Pseudomonadati</taxon>
        <taxon>Pseudomonadota</taxon>
        <taxon>Betaproteobacteria</taxon>
        <taxon>Burkholderiales</taxon>
        <taxon>Burkholderiaceae</taxon>
        <taxon>Paraburkholderia</taxon>
    </lineage>
</organism>
<accession>A0ACC6UCB7</accession>
<reference evidence="1" key="1">
    <citation type="submission" date="2024-07" db="EMBL/GenBank/DDBJ databases">
        <title>A survey of Mimosa microsymbionts across Brazilian biomes reveals a high diversity of Paraburkholderia nodulating endemic species, but also that Cupriavidus is common as a symbiont of widespread species.</title>
        <authorList>
            <person name="Rouws L."/>
            <person name="Barauna A."/>
            <person name="Beukes C."/>
            <person name="Rouws J.R.C."/>
            <person name="De Faria S.M."/>
            <person name="Gross E."/>
            <person name="Bueno Dos Reis Junior F."/>
            <person name="Simon M.F."/>
            <person name="Maluk M."/>
            <person name="Odee D.W."/>
            <person name="Kenicer G."/>
            <person name="Young J.P.W."/>
            <person name="Reis V.M."/>
            <person name="Zilli J."/>
            <person name="James E.K."/>
        </authorList>
    </citation>
    <scope>NUCLEOTIDE SEQUENCE</scope>
    <source>
        <strain evidence="1">EG181B</strain>
    </source>
</reference>
<sequence length="287" mass="30963">MSDATTFIQLRDPRSLALSKLAGGAFVAVVLFFLVLPTLIVIPISFGSAPYIEFPPSKLSLHWYTVFFNDSDWIAAALFSLKIACLTAISAVVIGTLAAVSLVRGDLPGKSFVLGLALGPMIVPQIIIALALYLFFSPLHLTGNLFGFLLAHTMLTVPYVVVSVSSSLEAFDPILEMAALNCGAGRGRSFFEIVLPQIMPGIVTGAIFAFVSSFDEATISFFISGDQGKTITRKLFEDIDFNLTPVIAVVSTVIVLVSIGLMGAAHLAQKKRNRYARQRLTQICDPW</sequence>
<evidence type="ECO:0000313" key="1">
    <source>
        <dbReference type="EMBL" id="MEX3937130.1"/>
    </source>
</evidence>
<protein>
    <submittedName>
        <fullName evidence="1">ABC transporter permease</fullName>
    </submittedName>
</protein>
<comment type="caution">
    <text evidence="1">The sequence shown here is derived from an EMBL/GenBank/DDBJ whole genome shotgun (WGS) entry which is preliminary data.</text>
</comment>
<proteinExistence type="predicted"/>
<keyword evidence="2" id="KW-1185">Reference proteome</keyword>
<evidence type="ECO:0000313" key="2">
    <source>
        <dbReference type="Proteomes" id="UP001558850"/>
    </source>
</evidence>